<dbReference type="InterPro" id="IPR036361">
    <property type="entry name" value="SAP_dom_sf"/>
</dbReference>
<comment type="similarity">
    <text evidence="2">Belongs to the SAP domain-containing ribonucleoprotein family.</text>
</comment>
<evidence type="ECO:0000313" key="6">
    <source>
        <dbReference type="Proteomes" id="UP000887013"/>
    </source>
</evidence>
<dbReference type="PROSITE" id="PS50800">
    <property type="entry name" value="SAP"/>
    <property type="match status" value="1"/>
</dbReference>
<organism evidence="5 6">
    <name type="scientific">Nephila pilipes</name>
    <name type="common">Giant wood spider</name>
    <name type="synonym">Nephila maculata</name>
    <dbReference type="NCBI Taxonomy" id="299642"/>
    <lineage>
        <taxon>Eukaryota</taxon>
        <taxon>Metazoa</taxon>
        <taxon>Ecdysozoa</taxon>
        <taxon>Arthropoda</taxon>
        <taxon>Chelicerata</taxon>
        <taxon>Arachnida</taxon>
        <taxon>Araneae</taxon>
        <taxon>Araneomorphae</taxon>
        <taxon>Entelegynae</taxon>
        <taxon>Araneoidea</taxon>
        <taxon>Nephilidae</taxon>
        <taxon>Nephila</taxon>
    </lineage>
</organism>
<dbReference type="GO" id="GO:0016973">
    <property type="term" value="P:poly(A)+ mRNA export from nucleus"/>
    <property type="evidence" value="ECO:0007669"/>
    <property type="project" value="TreeGrafter"/>
</dbReference>
<dbReference type="OrthoDB" id="5837849at2759"/>
<protein>
    <submittedName>
        <fullName evidence="5">SAP domain-containing protein</fullName>
    </submittedName>
</protein>
<gene>
    <name evidence="5" type="primary">AVEN_27979_1</name>
    <name evidence="5" type="ORF">NPIL_438131</name>
</gene>
<dbReference type="AlphaFoldDB" id="A0A8X6QJ31"/>
<evidence type="ECO:0000256" key="1">
    <source>
        <dbReference type="ARBA" id="ARBA00022553"/>
    </source>
</evidence>
<comment type="caution">
    <text evidence="5">The sequence shown here is derived from an EMBL/GenBank/DDBJ whole genome shotgun (WGS) entry which is preliminary data.</text>
</comment>
<dbReference type="InterPro" id="IPR052240">
    <property type="entry name" value="SAP_domain_ribonucleoprotein"/>
</dbReference>
<dbReference type="GO" id="GO:0005634">
    <property type="term" value="C:nucleus"/>
    <property type="evidence" value="ECO:0007669"/>
    <property type="project" value="TreeGrafter"/>
</dbReference>
<dbReference type="SUPFAM" id="SSF68906">
    <property type="entry name" value="SAP domain"/>
    <property type="match status" value="1"/>
</dbReference>
<keyword evidence="1" id="KW-0597">Phosphoprotein</keyword>
<accession>A0A8X6QJ31</accession>
<evidence type="ECO:0000259" key="4">
    <source>
        <dbReference type="PROSITE" id="PS50800"/>
    </source>
</evidence>
<evidence type="ECO:0000313" key="5">
    <source>
        <dbReference type="EMBL" id="GFU21536.1"/>
    </source>
</evidence>
<dbReference type="Proteomes" id="UP000887013">
    <property type="component" value="Unassembled WGS sequence"/>
</dbReference>
<evidence type="ECO:0000256" key="3">
    <source>
        <dbReference type="SAM" id="MobiDB-lite"/>
    </source>
</evidence>
<dbReference type="InterPro" id="IPR003034">
    <property type="entry name" value="SAP_dom"/>
</dbReference>
<feature type="region of interest" description="Disordered" evidence="3">
    <location>
        <begin position="159"/>
        <end position="182"/>
    </location>
</feature>
<dbReference type="PANTHER" id="PTHR46551">
    <property type="entry name" value="SAP DOMAIN-CONTAINING RIBONUCLEOPROTEIN"/>
    <property type="match status" value="1"/>
</dbReference>
<dbReference type="Pfam" id="PF02037">
    <property type="entry name" value="SAP"/>
    <property type="match status" value="1"/>
</dbReference>
<proteinExistence type="inferred from homology"/>
<dbReference type="SMART" id="SM00513">
    <property type="entry name" value="SAP"/>
    <property type="match status" value="1"/>
</dbReference>
<feature type="domain" description="SAP" evidence="4">
    <location>
        <begin position="16"/>
        <end position="50"/>
    </location>
</feature>
<reference evidence="5" key="1">
    <citation type="submission" date="2020-08" db="EMBL/GenBank/DDBJ databases">
        <title>Multicomponent nature underlies the extraordinary mechanical properties of spider dragline silk.</title>
        <authorList>
            <person name="Kono N."/>
            <person name="Nakamura H."/>
            <person name="Mori M."/>
            <person name="Yoshida Y."/>
            <person name="Ohtoshi R."/>
            <person name="Malay A.D."/>
            <person name="Moran D.A.P."/>
            <person name="Tomita M."/>
            <person name="Numata K."/>
            <person name="Arakawa K."/>
        </authorList>
    </citation>
    <scope>NUCLEOTIDE SEQUENCE</scope>
</reference>
<name>A0A8X6QJ31_NEPPI</name>
<evidence type="ECO:0000256" key="2">
    <source>
        <dbReference type="ARBA" id="ARBA00046328"/>
    </source>
</evidence>
<dbReference type="EMBL" id="BMAW01127539">
    <property type="protein sequence ID" value="GFU21536.1"/>
    <property type="molecule type" value="Genomic_DNA"/>
</dbReference>
<dbReference type="PANTHER" id="PTHR46551:SF1">
    <property type="entry name" value="SAP DOMAIN-CONTAINING RIBONUCLEOPROTEIN"/>
    <property type="match status" value="1"/>
</dbReference>
<sequence>MSDELNSENQIPDANIKNMKVSDLRKKLKDIGLPTSGTKAELIERLQESMLGGKGLELNSDLDSALLDETNEGNSVSDPLDEKDDDILDDEIALASPTKLKDASATEVLENASVKEQVASHSSEVTAQNLKVEKKIVLKRNHIPVLKIAPSKSVESQKDIANSNAAEEVNRETLSTGDSNKETPKIIHLTTKNLDEDERIKLRAKRFNITAPETVKSGKTAFSSKNFTSDSILSHLNAAPTFEVLKKRAERFGGNVSSVMKKMEEKEKILKRKMKFGDVSGPNYISSLGDDDKKKKRAERFKVV</sequence>
<keyword evidence="6" id="KW-1185">Reference proteome</keyword>
<dbReference type="Gene3D" id="1.10.720.30">
    <property type="entry name" value="SAP domain"/>
    <property type="match status" value="1"/>
</dbReference>